<feature type="region of interest" description="Disordered" evidence="1">
    <location>
        <begin position="323"/>
        <end position="350"/>
    </location>
</feature>
<sequence length="379" mass="42519">MHDRRPTSKNRLLDLERELVARGRSNQQNHFIPNRIKKGKVSHHWLLDSGEETGKAPPPIKTSSDRPLSMQYKRPAASNNRLLDLEQELRGKVGQIQPKHPRQLQTQTPKQPLKRPKLSFKAYVFDTGEPIVVGYREAQESNHLPPSHLPQLTNKLESEIATTVSDETQNGNQTFVSTATQHNGHRSTSEAIKPELNFHETFAAAPSRNNSHENGFHAAFSDISKEMKYATSFDLGEVEIEIPFDEFDQEIDREQSSAKTHTTPTAKILEERFDDFDRNISLGESSTKTEQPPPTTMQNLQWRTGNEERGTPNRSLSITSTETLKENTGSTIKEGRGQEADGRRVQLDGGDSNLTQLQATKSKILVGDLNPCSLGSLEV</sequence>
<dbReference type="EMBL" id="JAAHFQ010001092">
    <property type="protein sequence ID" value="NER32154.1"/>
    <property type="molecule type" value="Genomic_DNA"/>
</dbReference>
<feature type="compositionally biased region" description="Basic and acidic residues" evidence="1">
    <location>
        <begin position="268"/>
        <end position="277"/>
    </location>
</feature>
<reference evidence="2" key="1">
    <citation type="submission" date="2019-11" db="EMBL/GenBank/DDBJ databases">
        <title>Genomic insights into an expanded diversity of filamentous marine cyanobacteria reveals the extraordinary biosynthetic potential of Moorea and Okeania.</title>
        <authorList>
            <person name="Ferreira Leao T."/>
            <person name="Wang M."/>
            <person name="Moss N."/>
            <person name="Da Silva R."/>
            <person name="Sanders J."/>
            <person name="Nurk S."/>
            <person name="Gurevich A."/>
            <person name="Humphrey G."/>
            <person name="Reher R."/>
            <person name="Zhu Q."/>
            <person name="Belda-Ferre P."/>
            <person name="Glukhov E."/>
            <person name="Rex R."/>
            <person name="Dorrestein P.C."/>
            <person name="Knight R."/>
            <person name="Pevzner P."/>
            <person name="Gerwick W.H."/>
            <person name="Gerwick L."/>
        </authorList>
    </citation>
    <scope>NUCLEOTIDE SEQUENCE</scope>
    <source>
        <strain evidence="2">SIO1C4</strain>
    </source>
</reference>
<feature type="non-terminal residue" evidence="2">
    <location>
        <position position="379"/>
    </location>
</feature>
<organism evidence="2">
    <name type="scientific">Symploca sp. SIO1C4</name>
    <dbReference type="NCBI Taxonomy" id="2607765"/>
    <lineage>
        <taxon>Bacteria</taxon>
        <taxon>Bacillati</taxon>
        <taxon>Cyanobacteriota</taxon>
        <taxon>Cyanophyceae</taxon>
        <taxon>Coleofasciculales</taxon>
        <taxon>Coleofasciculaceae</taxon>
        <taxon>Symploca</taxon>
    </lineage>
</organism>
<feature type="region of interest" description="Disordered" evidence="1">
    <location>
        <begin position="254"/>
        <end position="277"/>
    </location>
</feature>
<comment type="caution">
    <text evidence="2">The sequence shown here is derived from an EMBL/GenBank/DDBJ whole genome shotgun (WGS) entry which is preliminary data.</text>
</comment>
<gene>
    <name evidence="2" type="ORF">F6J89_32275</name>
</gene>
<name>A0A6B3NPK0_9CYAN</name>
<evidence type="ECO:0000313" key="2">
    <source>
        <dbReference type="EMBL" id="NER32154.1"/>
    </source>
</evidence>
<proteinExistence type="predicted"/>
<dbReference type="AlphaFoldDB" id="A0A6B3NPK0"/>
<accession>A0A6B3NPK0</accession>
<protein>
    <submittedName>
        <fullName evidence="2">Uncharacterized protein</fullName>
    </submittedName>
</protein>
<feature type="region of interest" description="Disordered" evidence="1">
    <location>
        <begin position="48"/>
        <end position="71"/>
    </location>
</feature>
<feature type="region of interest" description="Disordered" evidence="1">
    <location>
        <begin position="94"/>
        <end position="113"/>
    </location>
</feature>
<evidence type="ECO:0000256" key="1">
    <source>
        <dbReference type="SAM" id="MobiDB-lite"/>
    </source>
</evidence>
<feature type="compositionally biased region" description="Basic and acidic residues" evidence="1">
    <location>
        <begin position="333"/>
        <end position="346"/>
    </location>
</feature>